<feature type="region of interest" description="Disordered" evidence="2">
    <location>
        <begin position="372"/>
        <end position="417"/>
    </location>
</feature>
<reference evidence="6" key="1">
    <citation type="submission" date="2016-06" db="EMBL/GenBank/DDBJ databases">
        <title>Parallel loss of symbiosis genes in relatives of nitrogen-fixing non-legume Parasponia.</title>
        <authorList>
            <person name="Van Velzen R."/>
            <person name="Holmer R."/>
            <person name="Bu F."/>
            <person name="Rutten L."/>
            <person name="Van Zeijl A."/>
            <person name="Liu W."/>
            <person name="Santuari L."/>
            <person name="Cao Q."/>
            <person name="Sharma T."/>
            <person name="Shen D."/>
            <person name="Roswanjaya Y."/>
            <person name="Wardhani T."/>
            <person name="Kalhor M.S."/>
            <person name="Jansen J."/>
            <person name="Van den Hoogen J."/>
            <person name="Gungor B."/>
            <person name="Hartog M."/>
            <person name="Hontelez J."/>
            <person name="Verver J."/>
            <person name="Yang W.-C."/>
            <person name="Schijlen E."/>
            <person name="Repin R."/>
            <person name="Schilthuizen M."/>
            <person name="Schranz E."/>
            <person name="Heidstra R."/>
            <person name="Miyata K."/>
            <person name="Fedorova E."/>
            <person name="Kohlen W."/>
            <person name="Bisseling T."/>
            <person name="Smit S."/>
            <person name="Geurts R."/>
        </authorList>
    </citation>
    <scope>NUCLEOTIDE SEQUENCE [LARGE SCALE GENOMIC DNA]</scope>
    <source>
        <strain evidence="6">cv. RG33-2</strain>
    </source>
</reference>
<evidence type="ECO:0000256" key="2">
    <source>
        <dbReference type="SAM" id="MobiDB-lite"/>
    </source>
</evidence>
<dbReference type="InterPro" id="IPR043151">
    <property type="entry name" value="BAH_sf"/>
</dbReference>
<gene>
    <name evidence="5" type="ORF">TorRG33x02_002120</name>
</gene>
<dbReference type="SUPFAM" id="SSF54928">
    <property type="entry name" value="RNA-binding domain, RBD"/>
    <property type="match status" value="1"/>
</dbReference>
<sequence length="605" mass="68044">MKEAKTLGGVEFKWGQVKGKGGRKKDVQFYGSFTYDGVEYALYDSVYLYKEGEPEPCIGKLIKIWENREKTKKVKVLWFFRPCEISNYLGVEEASENELFLASGEGVGLCNINPLEAIAGKCNVICISKDIRNPQPTDEELQMADFVFCRTFDVGSLKVMDKIEDIIAGTDVKCLLNKMDIKKDSGTLMVDSGRNEVSNSARQNDSTVVTSEQNLSEEFAAIKTNGCLVDVSVNDAADLDVSLAKGKSSHVDETAVDLCVTSGDTAKTNQTKENVLGHKALIRSKVESNNSDGKVLVRPFESEEKVRNASVELDDRPPKKAKLSSEKVGKSKSSMDKSRFNSDANDKEVVSAADFKNEFKTCKDSSRIEKGLSKKLKPGDKSVVLSNGKLQKASSTQSHNEDHKSDGQELEVTPRPDAGRRKWFKELPWDDKMRTAYEQGTLVLLQNLDPNYNSADVENIVSHAFNESCTAKMIQRTMFSSSHYGQAFVIFRRKDIAEKVVRKLDEDCLLLSNGRPLVGSIGTPCFPERKPTFFGHLVIDRLRHQMQREQRDAVSTSHCPQPNSYEYDMAMEWCLLQERSDFRWKKLYEKQGQELKKLKTTLKAR</sequence>
<protein>
    <submittedName>
        <fullName evidence="5">Splicing factor-like protein</fullName>
    </submittedName>
</protein>
<dbReference type="InterPro" id="IPR035979">
    <property type="entry name" value="RBD_domain_sf"/>
</dbReference>
<dbReference type="Gene3D" id="2.30.30.490">
    <property type="match status" value="1"/>
</dbReference>
<dbReference type="GO" id="GO:0003682">
    <property type="term" value="F:chromatin binding"/>
    <property type="evidence" value="ECO:0007669"/>
    <property type="project" value="InterPro"/>
</dbReference>
<name>A0A2P5G1H3_TREOI</name>
<evidence type="ECO:0000259" key="4">
    <source>
        <dbReference type="PROSITE" id="PS51038"/>
    </source>
</evidence>
<dbReference type="GO" id="GO:0003723">
    <property type="term" value="F:RNA binding"/>
    <property type="evidence" value="ECO:0007669"/>
    <property type="project" value="UniProtKB-UniRule"/>
</dbReference>
<dbReference type="CDD" id="cd00590">
    <property type="entry name" value="RRM_SF"/>
    <property type="match status" value="1"/>
</dbReference>
<feature type="compositionally biased region" description="Polar residues" evidence="2">
    <location>
        <begin position="384"/>
        <end position="398"/>
    </location>
</feature>
<dbReference type="InParanoid" id="A0A2P5G1H3"/>
<organism evidence="5 6">
    <name type="scientific">Trema orientale</name>
    <name type="common">Charcoal tree</name>
    <name type="synonym">Celtis orientalis</name>
    <dbReference type="NCBI Taxonomy" id="63057"/>
    <lineage>
        <taxon>Eukaryota</taxon>
        <taxon>Viridiplantae</taxon>
        <taxon>Streptophyta</taxon>
        <taxon>Embryophyta</taxon>
        <taxon>Tracheophyta</taxon>
        <taxon>Spermatophyta</taxon>
        <taxon>Magnoliopsida</taxon>
        <taxon>eudicotyledons</taxon>
        <taxon>Gunneridae</taxon>
        <taxon>Pentapetalae</taxon>
        <taxon>rosids</taxon>
        <taxon>fabids</taxon>
        <taxon>Rosales</taxon>
        <taxon>Cannabaceae</taxon>
        <taxon>Trema</taxon>
    </lineage>
</organism>
<dbReference type="PANTHER" id="PTHR47073:SF2">
    <property type="entry name" value="PROTEIN ANTI-SILENCING 1"/>
    <property type="match status" value="1"/>
</dbReference>
<dbReference type="OrthoDB" id="1896853at2759"/>
<keyword evidence="6" id="KW-1185">Reference proteome</keyword>
<dbReference type="PANTHER" id="PTHR47073">
    <property type="entry name" value="PROTEIN ANTI-SILENCING 1"/>
    <property type="match status" value="1"/>
</dbReference>
<dbReference type="PROSITE" id="PS50102">
    <property type="entry name" value="RRM"/>
    <property type="match status" value="1"/>
</dbReference>
<dbReference type="STRING" id="63057.A0A2P5G1H3"/>
<comment type="caution">
    <text evidence="5">The sequence shown here is derived from an EMBL/GenBank/DDBJ whole genome shotgun (WGS) entry which is preliminary data.</text>
</comment>
<dbReference type="InterPro" id="IPR001025">
    <property type="entry name" value="BAH_dom"/>
</dbReference>
<evidence type="ECO:0000259" key="3">
    <source>
        <dbReference type="PROSITE" id="PS50102"/>
    </source>
</evidence>
<dbReference type="FunCoup" id="A0A2P5G1H3">
    <property type="interactions" value="1181"/>
</dbReference>
<evidence type="ECO:0000313" key="5">
    <source>
        <dbReference type="EMBL" id="POO03908.1"/>
    </source>
</evidence>
<proteinExistence type="predicted"/>
<dbReference type="SMART" id="SM00439">
    <property type="entry name" value="BAH"/>
    <property type="match status" value="1"/>
</dbReference>
<keyword evidence="1" id="KW-0694">RNA-binding</keyword>
<feature type="region of interest" description="Disordered" evidence="2">
    <location>
        <begin position="306"/>
        <end position="346"/>
    </location>
</feature>
<feature type="domain" description="RRM" evidence="3">
    <location>
        <begin position="441"/>
        <end position="524"/>
    </location>
</feature>
<evidence type="ECO:0000313" key="6">
    <source>
        <dbReference type="Proteomes" id="UP000237000"/>
    </source>
</evidence>
<feature type="compositionally biased region" description="Basic and acidic residues" evidence="2">
    <location>
        <begin position="399"/>
        <end position="417"/>
    </location>
</feature>
<dbReference type="InterPro" id="IPR000504">
    <property type="entry name" value="RRM_dom"/>
</dbReference>
<dbReference type="FunFam" id="2.30.30.490:FF:000017">
    <property type="entry name" value="Bromo-adjacent homology (BAH) domain-containing protein"/>
    <property type="match status" value="1"/>
</dbReference>
<evidence type="ECO:0000256" key="1">
    <source>
        <dbReference type="PROSITE-ProRule" id="PRU00176"/>
    </source>
</evidence>
<dbReference type="AlphaFoldDB" id="A0A2P5G1H3"/>
<dbReference type="Proteomes" id="UP000237000">
    <property type="component" value="Unassembled WGS sequence"/>
</dbReference>
<dbReference type="Pfam" id="PF00076">
    <property type="entry name" value="RRM_1"/>
    <property type="match status" value="1"/>
</dbReference>
<dbReference type="EMBL" id="JXTC01000001">
    <property type="protein sequence ID" value="POO03908.1"/>
    <property type="molecule type" value="Genomic_DNA"/>
</dbReference>
<feature type="domain" description="BAH" evidence="4">
    <location>
        <begin position="38"/>
        <end position="163"/>
    </location>
</feature>
<accession>A0A2P5G1H3</accession>
<dbReference type="PROSITE" id="PS51038">
    <property type="entry name" value="BAH"/>
    <property type="match status" value="1"/>
</dbReference>
<dbReference type="Pfam" id="PF01426">
    <property type="entry name" value="BAH"/>
    <property type="match status" value="1"/>
</dbReference>